<dbReference type="GO" id="GO:0005737">
    <property type="term" value="C:cytoplasm"/>
    <property type="evidence" value="ECO:0007669"/>
    <property type="project" value="TreeGrafter"/>
</dbReference>
<feature type="zinc finger region" description="CHC2-type" evidence="12 14">
    <location>
        <begin position="40"/>
        <end position="64"/>
    </location>
</feature>
<comment type="cofactor">
    <cofactor evidence="12 13 14">
        <name>Zn(2+)</name>
        <dbReference type="ChEBI" id="CHEBI:29105"/>
    </cofactor>
    <text evidence="12 13 14">Binds 1 zinc ion per monomer.</text>
</comment>
<feature type="domain" description="Toprim" evidence="15">
    <location>
        <begin position="258"/>
        <end position="339"/>
    </location>
</feature>
<gene>
    <name evidence="12 16" type="primary">dnaG</name>
    <name evidence="16" type="ordered locus">BCI_0617</name>
</gene>
<dbReference type="Pfam" id="PF10410">
    <property type="entry name" value="DnaB_bind"/>
    <property type="match status" value="1"/>
</dbReference>
<dbReference type="RefSeq" id="WP_011520775.1">
    <property type="nucleotide sequence ID" value="NC_007984.1"/>
</dbReference>
<dbReference type="Gene3D" id="1.20.50.20">
    <property type="entry name" value="DnaG, RNA polymerase domain, helical bundle"/>
    <property type="match status" value="1"/>
</dbReference>
<dbReference type="InterPro" id="IPR036977">
    <property type="entry name" value="DNA_primase_Znf_CHC2"/>
</dbReference>
<comment type="function">
    <text evidence="12 13">RNA polymerase that catalyzes the synthesis of short RNA molecules used as primers for DNA polymerase during DNA replication.</text>
</comment>
<evidence type="ECO:0000256" key="12">
    <source>
        <dbReference type="HAMAP-Rule" id="MF_00974"/>
    </source>
</evidence>
<comment type="domain">
    <text evidence="12">Contains an N-terminal zinc-binding domain, a central core domain that contains the primase activity, and a C-terminal DnaB-binding domain.</text>
</comment>
<dbReference type="GO" id="GO:0008270">
    <property type="term" value="F:zinc ion binding"/>
    <property type="evidence" value="ECO:0007669"/>
    <property type="project" value="UniProtKB-UniRule"/>
</dbReference>
<dbReference type="Gene3D" id="3.40.1360.10">
    <property type="match status" value="1"/>
</dbReference>
<dbReference type="InterPro" id="IPR037068">
    <property type="entry name" value="DNA_primase_core_N_sf"/>
</dbReference>
<evidence type="ECO:0000256" key="4">
    <source>
        <dbReference type="ARBA" id="ARBA00022695"/>
    </source>
</evidence>
<dbReference type="STRING" id="374463.BCI_0617"/>
<keyword evidence="1 12" id="KW-0240">DNA-directed RNA polymerase</keyword>
<dbReference type="PROSITE" id="PS50880">
    <property type="entry name" value="TOPRIM"/>
    <property type="match status" value="1"/>
</dbReference>
<evidence type="ECO:0000256" key="13">
    <source>
        <dbReference type="PIRNR" id="PIRNR002811"/>
    </source>
</evidence>
<comment type="subunit">
    <text evidence="12">Monomer. Interacts with DnaB.</text>
</comment>
<dbReference type="InterPro" id="IPR013264">
    <property type="entry name" value="DNAG_N"/>
</dbReference>
<dbReference type="Pfam" id="PF08278">
    <property type="entry name" value="DnaG_DnaB_bind"/>
    <property type="match status" value="1"/>
</dbReference>
<dbReference type="HAMAP" id="MF_00974">
    <property type="entry name" value="DNA_primase_DnaG"/>
    <property type="match status" value="1"/>
</dbReference>
<dbReference type="SUPFAM" id="SSF117023">
    <property type="entry name" value="DNA primase DnaG, C-terminal domain"/>
    <property type="match status" value="1"/>
</dbReference>
<evidence type="ECO:0000256" key="10">
    <source>
        <dbReference type="ARBA" id="ARBA00023125"/>
    </source>
</evidence>
<dbReference type="FunFam" id="3.40.1360.10:FF:000002">
    <property type="entry name" value="DNA primase"/>
    <property type="match status" value="1"/>
</dbReference>
<evidence type="ECO:0000259" key="15">
    <source>
        <dbReference type="PROSITE" id="PS50880"/>
    </source>
</evidence>
<keyword evidence="9" id="KW-0460">Magnesium</keyword>
<proteinExistence type="inferred from homology"/>
<dbReference type="FunFam" id="3.90.580.10:FF:000001">
    <property type="entry name" value="DNA primase"/>
    <property type="match status" value="1"/>
</dbReference>
<dbReference type="PIRSF" id="PIRSF002811">
    <property type="entry name" value="DnaG"/>
    <property type="match status" value="1"/>
</dbReference>
<keyword evidence="10 12" id="KW-0238">DNA-binding</keyword>
<evidence type="ECO:0000256" key="11">
    <source>
        <dbReference type="ARBA" id="ARBA00023163"/>
    </source>
</evidence>
<dbReference type="InterPro" id="IPR030846">
    <property type="entry name" value="DnaG_bac"/>
</dbReference>
<dbReference type="OrthoDB" id="9803773at2"/>
<keyword evidence="11 12" id="KW-0804">Transcription</keyword>
<name>Q1LSM2_BAUCH</name>
<dbReference type="InterPro" id="IPR013173">
    <property type="entry name" value="DNA_primase_DnaG_DnaB-bd_dom"/>
</dbReference>
<dbReference type="PANTHER" id="PTHR30313">
    <property type="entry name" value="DNA PRIMASE"/>
    <property type="match status" value="1"/>
</dbReference>
<evidence type="ECO:0000256" key="3">
    <source>
        <dbReference type="ARBA" id="ARBA00022679"/>
    </source>
</evidence>
<evidence type="ECO:0000256" key="6">
    <source>
        <dbReference type="ARBA" id="ARBA00022723"/>
    </source>
</evidence>
<dbReference type="InterPro" id="IPR006295">
    <property type="entry name" value="DNA_primase_DnaG"/>
</dbReference>
<keyword evidence="6 12" id="KW-0479">Metal-binding</keyword>
<dbReference type="SUPFAM" id="SSF56731">
    <property type="entry name" value="DNA primase core"/>
    <property type="match status" value="1"/>
</dbReference>
<reference evidence="16 17" key="1">
    <citation type="journal article" date="2006" name="PLoS Biol.">
        <title>Metabolic complementarity and genomics of the dual bacterial symbiosis of sharpshooters.</title>
        <authorList>
            <person name="Wu D."/>
            <person name="Daugherty S.C."/>
            <person name="Van Aken S.E."/>
            <person name="Pai G.H."/>
            <person name="Watkins K.L."/>
            <person name="Khouri H."/>
            <person name="Tallon L.J."/>
            <person name="Zaborsky J.M."/>
            <person name="Dunbar H.E."/>
            <person name="Tran P.L."/>
            <person name="Moran N.A."/>
            <person name="Eisen J.A."/>
        </authorList>
    </citation>
    <scope>NUCLEOTIDE SEQUENCE [LARGE SCALE GENOMIC DNA]</scope>
    <source>
        <strain evidence="16">Hc</strain>
    </source>
</reference>
<dbReference type="Gene3D" id="1.10.860.10">
    <property type="entry name" value="DNAb Helicase, Chain A"/>
    <property type="match status" value="1"/>
</dbReference>
<dbReference type="KEGG" id="bci:BCI_0617"/>
<dbReference type="InterPro" id="IPR002694">
    <property type="entry name" value="Znf_CHC2"/>
</dbReference>
<dbReference type="SUPFAM" id="SSF57783">
    <property type="entry name" value="Zinc beta-ribbon"/>
    <property type="match status" value="1"/>
</dbReference>
<keyword evidence="17" id="KW-1185">Reference proteome</keyword>
<dbReference type="NCBIfam" id="TIGR01391">
    <property type="entry name" value="dnaG"/>
    <property type="match status" value="1"/>
</dbReference>
<dbReference type="GO" id="GO:0006269">
    <property type="term" value="P:DNA replication, synthesis of primer"/>
    <property type="evidence" value="ECO:0007669"/>
    <property type="project" value="UniProtKB-UniRule"/>
</dbReference>
<dbReference type="Pfam" id="PF01807">
    <property type="entry name" value="Zn_ribbon_DnaG"/>
    <property type="match status" value="1"/>
</dbReference>
<dbReference type="SMART" id="SM00493">
    <property type="entry name" value="TOPRIM"/>
    <property type="match status" value="1"/>
</dbReference>
<dbReference type="PANTHER" id="PTHR30313:SF2">
    <property type="entry name" value="DNA PRIMASE"/>
    <property type="match status" value="1"/>
</dbReference>
<evidence type="ECO:0000256" key="9">
    <source>
        <dbReference type="ARBA" id="ARBA00022842"/>
    </source>
</evidence>
<evidence type="ECO:0000256" key="5">
    <source>
        <dbReference type="ARBA" id="ARBA00022705"/>
    </source>
</evidence>
<dbReference type="InterPro" id="IPR050219">
    <property type="entry name" value="DnaG_primase"/>
</dbReference>
<protein>
    <recommendedName>
        <fullName evidence="12 13">DNA primase</fullName>
        <ecNumber evidence="12">2.7.7.101</ecNumber>
    </recommendedName>
</protein>
<dbReference type="Gene3D" id="3.90.580.10">
    <property type="entry name" value="Zinc finger, CHC2-type domain"/>
    <property type="match status" value="1"/>
</dbReference>
<dbReference type="GO" id="GO:0003899">
    <property type="term" value="F:DNA-directed RNA polymerase activity"/>
    <property type="evidence" value="ECO:0007669"/>
    <property type="project" value="UniProtKB-UniRule"/>
</dbReference>
<evidence type="ECO:0000256" key="2">
    <source>
        <dbReference type="ARBA" id="ARBA00022515"/>
    </source>
</evidence>
<dbReference type="Proteomes" id="UP000002427">
    <property type="component" value="Chromosome"/>
</dbReference>
<dbReference type="GO" id="GO:0000428">
    <property type="term" value="C:DNA-directed RNA polymerase complex"/>
    <property type="evidence" value="ECO:0007669"/>
    <property type="project" value="UniProtKB-KW"/>
</dbReference>
<dbReference type="Pfam" id="PF08275">
    <property type="entry name" value="DNAG_N"/>
    <property type="match status" value="1"/>
</dbReference>
<dbReference type="CDD" id="cd03364">
    <property type="entry name" value="TOPRIM_DnaG_primases"/>
    <property type="match status" value="1"/>
</dbReference>
<comment type="catalytic activity">
    <reaction evidence="12">
        <text>ssDNA + n NTP = ssDNA/pppN(pN)n-1 hybrid + (n-1) diphosphate.</text>
        <dbReference type="EC" id="2.7.7.101"/>
    </reaction>
</comment>
<accession>Q1LSM2</accession>
<dbReference type="GO" id="GO:0003677">
    <property type="term" value="F:DNA binding"/>
    <property type="evidence" value="ECO:0007669"/>
    <property type="project" value="UniProtKB-KW"/>
</dbReference>
<dbReference type="Pfam" id="PF13155">
    <property type="entry name" value="Toprim_2"/>
    <property type="match status" value="1"/>
</dbReference>
<evidence type="ECO:0000256" key="7">
    <source>
        <dbReference type="ARBA" id="ARBA00022771"/>
    </source>
</evidence>
<comment type="similarity">
    <text evidence="12 13">Belongs to the DnaG primase family.</text>
</comment>
<dbReference type="SMART" id="SM00400">
    <property type="entry name" value="ZnF_CHCC"/>
    <property type="match status" value="1"/>
</dbReference>
<evidence type="ECO:0000313" key="16">
    <source>
        <dbReference type="EMBL" id="ABF13869.1"/>
    </source>
</evidence>
<keyword evidence="4 12" id="KW-0548">Nucleotidyltransferase</keyword>
<dbReference type="HOGENOM" id="CLU_013501_5_1_6"/>
<evidence type="ECO:0000256" key="14">
    <source>
        <dbReference type="PIRSR" id="PIRSR002811-1"/>
    </source>
</evidence>
<keyword evidence="2 12" id="KW-0639">Primosome</keyword>
<keyword evidence="8 12" id="KW-0862">Zinc</keyword>
<keyword evidence="5 12" id="KW-0235">DNA replication</keyword>
<dbReference type="InterPro" id="IPR016136">
    <property type="entry name" value="DNA_helicase_N/primase_C"/>
</dbReference>
<evidence type="ECO:0000313" key="17">
    <source>
        <dbReference type="Proteomes" id="UP000002427"/>
    </source>
</evidence>
<dbReference type="GO" id="GO:1990077">
    <property type="term" value="C:primosome complex"/>
    <property type="evidence" value="ECO:0007669"/>
    <property type="project" value="UniProtKB-KW"/>
</dbReference>
<dbReference type="EMBL" id="CP000238">
    <property type="protein sequence ID" value="ABF13869.1"/>
    <property type="molecule type" value="Genomic_DNA"/>
</dbReference>
<dbReference type="FunFam" id="3.90.980.10:FF:000001">
    <property type="entry name" value="DNA primase"/>
    <property type="match status" value="1"/>
</dbReference>
<dbReference type="InterPro" id="IPR006171">
    <property type="entry name" value="TOPRIM_dom"/>
</dbReference>
<evidence type="ECO:0000256" key="8">
    <source>
        <dbReference type="ARBA" id="ARBA00022833"/>
    </source>
</evidence>
<evidence type="ECO:0000256" key="1">
    <source>
        <dbReference type="ARBA" id="ARBA00022478"/>
    </source>
</evidence>
<keyword evidence="3 12" id="KW-0808">Transferase</keyword>
<dbReference type="SMART" id="SM00766">
    <property type="entry name" value="DnaG_DnaB_bind"/>
    <property type="match status" value="1"/>
</dbReference>
<dbReference type="InterPro" id="IPR034151">
    <property type="entry name" value="TOPRIM_DnaG_bac"/>
</dbReference>
<keyword evidence="7 12" id="KW-0863">Zinc-finger</keyword>
<sequence length="595" mass="68600">MVGRIPRTFISSLLAHTDIVELIDARFKLKKQGKHFIACCPFHNDKIPSFHVSSKMQFYHCFSCGSHGNAIDFLMNYDRLGFLESLEELAIRCGWNIPYENNDILNAPQLYSRQRLYDLMEKISIFYQQSLHEQALVVNSYLQQRGLNATVINDFAIGFAPPGWDNVIKYFGHSAEAIALLKATGMVVYNDNGNTYDLFRNRIMFPIRDKRGHIIAFGGRLLGEGQPKYINSPASDLFHKSNQLYGLYEAQQKNANLSKLLVVEGYMDVVTLAQFGINYVVASLGTATTTEQIQLLYRTTDQLICCYDGDRAGREAAWKTLENALPYLIDKRQLRFMFLSNSQDPDTIIRKIGKEAFEKYIEQAQPLSEFLFDTLMQQVNLSNLDDRVKLIALALPLINKIPNGIWRLFLRQLLANRVGILDDNKLEKLLQLNKKRVKSQQNLRIKCTPIHILIGLLVQNPWLSTLAKRISNKLEQARQPGVKIFIQLVKTCQKEPSLTTGQLLELYRHNKFYAQLETFATWNHMIIEDLIERTFIDALTKLYNSILEQRQDILIALDRKHGLTTEERKELWYLNQALAKKDQLSIAFYDDFIIN</sequence>
<dbReference type="Gene3D" id="3.90.980.10">
    <property type="entry name" value="DNA primase, catalytic core, N-terminal domain"/>
    <property type="match status" value="1"/>
</dbReference>
<dbReference type="InterPro" id="IPR019475">
    <property type="entry name" value="DNA_primase_DnaB-bd"/>
</dbReference>
<organism evidence="16 17">
    <name type="scientific">Baumannia cicadellinicola subsp. Homalodisca coagulata</name>
    <dbReference type="NCBI Taxonomy" id="374463"/>
    <lineage>
        <taxon>Bacteria</taxon>
        <taxon>Pseudomonadati</taxon>
        <taxon>Pseudomonadota</taxon>
        <taxon>Gammaproteobacteria</taxon>
        <taxon>Candidatus Palibaumannia</taxon>
    </lineage>
</organism>
<dbReference type="AlphaFoldDB" id="Q1LSM2"/>
<dbReference type="EC" id="2.7.7.101" evidence="12"/>